<evidence type="ECO:0000313" key="2">
    <source>
        <dbReference type="Proteomes" id="UP000579281"/>
    </source>
</evidence>
<keyword evidence="2" id="KW-1185">Reference proteome</keyword>
<dbReference type="Proteomes" id="UP000579281">
    <property type="component" value="Unassembled WGS sequence"/>
</dbReference>
<sequence length="284" mass="32632">MVRTRIIRYLLFICMSMWLMGCIEKVDKEVIHFKQLENVYGFVNESGKKIITIPSEQGTELENPQEFNIAVGNNGEIIEIEFVKKQEANDKDNWRQTIYNFDNMEGYIYEVKDGEAIKNKTYFLAKDAIINQDTLFELKSTQNNDLQNSLYKNVDVETIKNIEIIKNRKIVDSKLLSKTADNGKVCLFVFERIGEDMLASIAYIEGDQVIFKDYPAKYDKLSTWRVDAGDEPGLFEVLFLANSDEGLLLGLTWAGPEGENAFVLKEENGVLQQTDLKSSRYWAP</sequence>
<protein>
    <submittedName>
        <fullName evidence="1">Uncharacterized protein</fullName>
    </submittedName>
</protein>
<dbReference type="PROSITE" id="PS51257">
    <property type="entry name" value="PROKAR_LIPOPROTEIN"/>
    <property type="match status" value="1"/>
</dbReference>
<dbReference type="EMBL" id="JACHEN010000029">
    <property type="protein sequence ID" value="MBB6217879.1"/>
    <property type="molecule type" value="Genomic_DNA"/>
</dbReference>
<evidence type="ECO:0000313" key="1">
    <source>
        <dbReference type="EMBL" id="MBB6217879.1"/>
    </source>
</evidence>
<organism evidence="1 2">
    <name type="scientific">Anaerosolibacter carboniphilus</name>
    <dbReference type="NCBI Taxonomy" id="1417629"/>
    <lineage>
        <taxon>Bacteria</taxon>
        <taxon>Bacillati</taxon>
        <taxon>Bacillota</taxon>
        <taxon>Clostridia</taxon>
        <taxon>Peptostreptococcales</taxon>
        <taxon>Thermotaleaceae</taxon>
        <taxon>Anaerosolibacter</taxon>
    </lineage>
</organism>
<accession>A0A841L663</accession>
<comment type="caution">
    <text evidence="1">The sequence shown here is derived from an EMBL/GenBank/DDBJ whole genome shotgun (WGS) entry which is preliminary data.</text>
</comment>
<dbReference type="RefSeq" id="WP_184312386.1">
    <property type="nucleotide sequence ID" value="NZ_JACHEN010000029.1"/>
</dbReference>
<gene>
    <name evidence="1" type="ORF">HNQ80_004015</name>
</gene>
<dbReference type="AlphaFoldDB" id="A0A841L663"/>
<proteinExistence type="predicted"/>
<reference evidence="1 2" key="1">
    <citation type="submission" date="2020-08" db="EMBL/GenBank/DDBJ databases">
        <title>Genomic Encyclopedia of Type Strains, Phase IV (KMG-IV): sequencing the most valuable type-strain genomes for metagenomic binning, comparative biology and taxonomic classification.</title>
        <authorList>
            <person name="Goeker M."/>
        </authorList>
    </citation>
    <scope>NUCLEOTIDE SEQUENCE [LARGE SCALE GENOMIC DNA]</scope>
    <source>
        <strain evidence="1 2">DSM 103526</strain>
    </source>
</reference>
<name>A0A841L663_9FIRM</name>